<dbReference type="RefSeq" id="WP_203682887.1">
    <property type="nucleotide sequence ID" value="NZ_BOMW01000050.1"/>
</dbReference>
<comment type="caution">
    <text evidence="1">The sequence shown here is derived from an EMBL/GenBank/DDBJ whole genome shotgun (WGS) entry which is preliminary data.</text>
</comment>
<sequence>MGLFRRVARARLAGRVIRRLRHAGVPDARYHPAGFEIRCTLPGDGEPTILPLTPLLGRSRSELGEYLAGVLRTGNLPQDWAQAAPLLRPVLRGGAPGAPLRRAAMPFLSEFVVVDHPDTITYVTPAQLAVWNVTADRVFETARGNLPGAVLHGAPADRPVVVRFVDDGNAYWTSHLLLPGWLDRLSGQVGGRPVAFAPERGTLLVTADGSSLLPALFAQVEEIYAKSSRSLTPMAYVSDPDGCTVPYPAPPGHPLHHLVSRAGRILAVEEYNRQAAELPGAAELRLAGSDEEGWRTQALWTSDAPVLLPAADEVVTPERVLPWDELDLTPVDDLSPERWRARGWPD</sequence>
<evidence type="ECO:0000313" key="2">
    <source>
        <dbReference type="Proteomes" id="UP000629619"/>
    </source>
</evidence>
<dbReference type="AlphaFoldDB" id="A0A919TMQ2"/>
<keyword evidence="2" id="KW-1185">Reference proteome</keyword>
<dbReference type="Proteomes" id="UP000629619">
    <property type="component" value="Unassembled WGS sequence"/>
</dbReference>
<dbReference type="EMBL" id="BOMW01000050">
    <property type="protein sequence ID" value="GIF07493.1"/>
    <property type="molecule type" value="Genomic_DNA"/>
</dbReference>
<gene>
    <name evidence="1" type="ORF">Asi03nite_50310</name>
</gene>
<evidence type="ECO:0000313" key="1">
    <source>
        <dbReference type="EMBL" id="GIF07493.1"/>
    </source>
</evidence>
<proteinExistence type="predicted"/>
<organism evidence="1 2">
    <name type="scientific">Actinoplanes siamensis</name>
    <dbReference type="NCBI Taxonomy" id="1223317"/>
    <lineage>
        <taxon>Bacteria</taxon>
        <taxon>Bacillati</taxon>
        <taxon>Actinomycetota</taxon>
        <taxon>Actinomycetes</taxon>
        <taxon>Micromonosporales</taxon>
        <taxon>Micromonosporaceae</taxon>
        <taxon>Actinoplanes</taxon>
    </lineage>
</organism>
<accession>A0A919TMQ2</accession>
<reference evidence="1" key="1">
    <citation type="submission" date="2021-01" db="EMBL/GenBank/DDBJ databases">
        <title>Whole genome shotgun sequence of Actinoplanes siamensis NBRC 109076.</title>
        <authorList>
            <person name="Komaki H."/>
            <person name="Tamura T."/>
        </authorList>
    </citation>
    <scope>NUCLEOTIDE SEQUENCE</scope>
    <source>
        <strain evidence="1">NBRC 109076</strain>
    </source>
</reference>
<name>A0A919TMQ2_9ACTN</name>
<protein>
    <submittedName>
        <fullName evidence="1">Uncharacterized protein</fullName>
    </submittedName>
</protein>